<dbReference type="Pfam" id="PF20658">
    <property type="entry name" value="MSG_insertion"/>
    <property type="match status" value="1"/>
</dbReference>
<proteinExistence type="inferred from homology"/>
<dbReference type="GO" id="GO:0004474">
    <property type="term" value="F:malate synthase activity"/>
    <property type="evidence" value="ECO:0007669"/>
    <property type="project" value="UniProtKB-UniRule"/>
</dbReference>
<dbReference type="InterPro" id="IPR048357">
    <property type="entry name" value="MSG_insertion"/>
</dbReference>
<comment type="subcellular location">
    <subcellularLocation>
        <location evidence="10 13">Cytoplasm</location>
    </subcellularLocation>
</comment>
<feature type="binding site" evidence="10">
    <location>
        <position position="410"/>
    </location>
    <ligand>
        <name>glyoxylate</name>
        <dbReference type="ChEBI" id="CHEBI:36655"/>
    </ligand>
</feature>
<dbReference type="SUPFAM" id="SSF51645">
    <property type="entry name" value="Malate synthase G"/>
    <property type="match status" value="1"/>
</dbReference>
<feature type="domain" description="Malate synthase N-terminal" evidence="15">
    <location>
        <begin position="17"/>
        <end position="72"/>
    </location>
</feature>
<dbReference type="InterPro" id="IPR001465">
    <property type="entry name" value="Malate_synthase_TIM"/>
</dbReference>
<evidence type="ECO:0000259" key="15">
    <source>
        <dbReference type="Pfam" id="PF20656"/>
    </source>
</evidence>
<evidence type="ECO:0000256" key="1">
    <source>
        <dbReference type="ARBA" id="ARBA00001946"/>
    </source>
</evidence>
<comment type="caution">
    <text evidence="18">The sequence shown here is derived from an EMBL/GenBank/DDBJ whole genome shotgun (WGS) entry which is preliminary data.</text>
</comment>
<dbReference type="GO" id="GO:0009436">
    <property type="term" value="P:glyoxylate catabolic process"/>
    <property type="evidence" value="ECO:0007669"/>
    <property type="project" value="TreeGrafter"/>
</dbReference>
<evidence type="ECO:0000313" key="19">
    <source>
        <dbReference type="Proteomes" id="UP000249555"/>
    </source>
</evidence>
<dbReference type="PANTHER" id="PTHR42739:SF1">
    <property type="entry name" value="MALATE SYNTHASE G"/>
    <property type="match status" value="1"/>
</dbReference>
<comment type="subunit">
    <text evidence="10">Monomer.</text>
</comment>
<dbReference type="NCBIfam" id="TIGR01345">
    <property type="entry name" value="malate_syn_G"/>
    <property type="match status" value="1"/>
</dbReference>
<evidence type="ECO:0000256" key="2">
    <source>
        <dbReference type="ARBA" id="ARBA00022435"/>
    </source>
</evidence>
<feature type="binding site" evidence="10">
    <location>
        <begin position="435"/>
        <end position="438"/>
    </location>
    <ligand>
        <name>glyoxylate</name>
        <dbReference type="ChEBI" id="CHEBI:36655"/>
    </ligand>
</feature>
<evidence type="ECO:0000256" key="13">
    <source>
        <dbReference type="RuleBase" id="RU003572"/>
    </source>
</evidence>
<feature type="binding site" evidence="10">
    <location>
        <position position="318"/>
    </location>
    <ligand>
        <name>glyoxylate</name>
        <dbReference type="ChEBI" id="CHEBI:36655"/>
    </ligand>
</feature>
<dbReference type="Proteomes" id="UP000249555">
    <property type="component" value="Unassembled WGS sequence"/>
</dbReference>
<keyword evidence="5 10" id="KW-0808">Transferase</keyword>
<dbReference type="InterPro" id="IPR006253">
    <property type="entry name" value="Malate_synthG"/>
</dbReference>
<comment type="function">
    <text evidence="10">Involved in the glycolate utilization. Catalyzes the condensation and subsequent hydrolysis of acetyl-coenzyme A (acetyl-CoA) and glyoxylate to form malate and CoA.</text>
</comment>
<sequence length="703" mass="75740">MIDTYQNRASLKIAASLVDFIETQALPGTGLEAAAFWQGVSDIYARFAPENAALLAVREDLQAKIDTWHEARAGKPIDQPEYQAFLREIGYLVDEPAPFAVAPTNVDAEVASLAGAQLVVPILNARFLLNAANARWGSLYDALYGTDAIPGAASGKGYDAARGAQVIAWAKSFLDDAVPLASGSWTDWTGGTPELADPSQLVGHAGDKILLRHNGLHIELVINPQHPIGRDDPANLADVVLESALSTIADLEDSIAAVDAEDKVAAYANWLGLMKGDLTASFDKGGRTVTRALEPDRQYTAPDGSAFTLPGRSLMFVRNVGHLMTTPAILLADGGEAPEGILDGIVTSLIGLHDLKSTGPIRNSRAGSIYIVKPKMHGPDEAAFTNRLFDAIEDLLGLARHTIKVGVMDEERRTSANLAACIAAVKDRVVFINTGFLDRTGDEMHTSMRAGPMIRKGEMKASSWIKAYEDRNVQIGLACGLSGKAQIGKGMWAAPDRMADMLEQKIAHPMTGANTAWVPSPTAATLHATHYHRVDVFARQAERKAEPIAPLDALLTIPVATGHNWHPDEVREELENNAQGILGYVVRWIDQGVGCSKVPDIHDIGLMEDRATLRISSQHMANWLLHGIATSDEADAALRRMAAKVDAQNADDPLYRPMAGHEDESLAFQAARALVFDGLTQPSGYTEPLLHAFRARAKERDAA</sequence>
<feature type="domain" description="Malate synthase C-terminal" evidence="17">
    <location>
        <begin position="569"/>
        <end position="650"/>
    </location>
</feature>
<accession>A0A2W4Z696</accession>
<evidence type="ECO:0000313" key="18">
    <source>
        <dbReference type="EMBL" id="PZO75982.1"/>
    </source>
</evidence>
<feature type="binding site" evidence="10">
    <location>
        <position position="519"/>
    </location>
    <ligand>
        <name>acetyl-CoA</name>
        <dbReference type="ChEBI" id="CHEBI:57288"/>
    </ligand>
</feature>
<dbReference type="GO" id="GO:0000287">
    <property type="term" value="F:magnesium ion binding"/>
    <property type="evidence" value="ECO:0007669"/>
    <property type="project" value="TreeGrafter"/>
</dbReference>
<dbReference type="HAMAP" id="MF_00641">
    <property type="entry name" value="Malate_synth_G"/>
    <property type="match status" value="1"/>
</dbReference>
<feature type="binding site" evidence="10">
    <location>
        <begin position="126"/>
        <end position="127"/>
    </location>
    <ligand>
        <name>acetyl-CoA</name>
        <dbReference type="ChEBI" id="CHEBI:57288"/>
    </ligand>
</feature>
<evidence type="ECO:0000256" key="6">
    <source>
        <dbReference type="ARBA" id="ARBA00022723"/>
    </source>
</evidence>
<evidence type="ECO:0000256" key="3">
    <source>
        <dbReference type="ARBA" id="ARBA00022490"/>
    </source>
</evidence>
<comment type="cofactor">
    <cofactor evidence="1 10">
        <name>Mg(2+)</name>
        <dbReference type="ChEBI" id="CHEBI:18420"/>
    </cofactor>
</comment>
<keyword evidence="4 10" id="KW-0816">Tricarboxylic acid cycle</keyword>
<dbReference type="Pfam" id="PF20656">
    <property type="entry name" value="MS_N"/>
    <property type="match status" value="1"/>
</dbReference>
<keyword evidence="8 10" id="KW-0558">Oxidation</keyword>
<protein>
    <recommendedName>
        <fullName evidence="10 11">Malate synthase G</fullName>
        <ecNumber evidence="10 11">2.3.3.9</ecNumber>
    </recommendedName>
</protein>
<feature type="domain" description="Malate synthase TIM barrel" evidence="14">
    <location>
        <begin position="315"/>
        <end position="545"/>
    </location>
</feature>
<evidence type="ECO:0000259" key="14">
    <source>
        <dbReference type="Pfam" id="PF01274"/>
    </source>
</evidence>
<feature type="modified residue" description="Cysteine sulfenic acid (-SOH)" evidence="10">
    <location>
        <position position="595"/>
    </location>
</feature>
<dbReference type="Pfam" id="PF01274">
    <property type="entry name" value="MS_TIM-barrel"/>
    <property type="match status" value="1"/>
</dbReference>
<dbReference type="Pfam" id="PF20659">
    <property type="entry name" value="MS_C"/>
    <property type="match status" value="1"/>
</dbReference>
<dbReference type="Gene3D" id="1.20.1220.12">
    <property type="entry name" value="Malate synthase, domain III"/>
    <property type="match status" value="1"/>
</dbReference>
<feature type="domain" description="Malate synthase G alpha-beta insertion" evidence="16">
    <location>
        <begin position="158"/>
        <end position="213"/>
    </location>
</feature>
<keyword evidence="3 10" id="KW-0963">Cytoplasm</keyword>
<keyword evidence="6 10" id="KW-0479">Metal-binding</keyword>
<comment type="similarity">
    <text evidence="10 13">Belongs to the malate synthase family. GlcB subfamily.</text>
</comment>
<feature type="binding site" evidence="10">
    <location>
        <position position="254"/>
    </location>
    <ligand>
        <name>acetyl-CoA</name>
        <dbReference type="ChEBI" id="CHEBI:57288"/>
    </ligand>
</feature>
<evidence type="ECO:0000259" key="16">
    <source>
        <dbReference type="Pfam" id="PF20658"/>
    </source>
</evidence>
<evidence type="ECO:0000256" key="12">
    <source>
        <dbReference type="PIRSR" id="PIRSR601465-50"/>
    </source>
</evidence>
<feature type="binding site" evidence="10">
    <location>
        <position position="438"/>
    </location>
    <ligand>
        <name>Mg(2+)</name>
        <dbReference type="ChEBI" id="CHEBI:18420"/>
    </ligand>
</feature>
<evidence type="ECO:0000256" key="11">
    <source>
        <dbReference type="NCBIfam" id="TIGR01345"/>
    </source>
</evidence>
<dbReference type="InterPro" id="IPR044856">
    <property type="entry name" value="Malate_synth_C_sf"/>
</dbReference>
<dbReference type="AlphaFoldDB" id="A0A2W4Z696"/>
<dbReference type="InterPro" id="IPR046363">
    <property type="entry name" value="MS_N_TIM-barrel_dom"/>
</dbReference>
<dbReference type="Gene3D" id="3.20.20.360">
    <property type="entry name" value="Malate synthase, domain 3"/>
    <property type="match status" value="2"/>
</dbReference>
<evidence type="ECO:0000256" key="8">
    <source>
        <dbReference type="ARBA" id="ARBA00023097"/>
    </source>
</evidence>
<dbReference type="PANTHER" id="PTHR42739">
    <property type="entry name" value="MALATE SYNTHASE G"/>
    <property type="match status" value="1"/>
</dbReference>
<evidence type="ECO:0000256" key="5">
    <source>
        <dbReference type="ARBA" id="ARBA00022679"/>
    </source>
</evidence>
<comment type="catalytic activity">
    <reaction evidence="9 10 13">
        <text>glyoxylate + acetyl-CoA + H2O = (S)-malate + CoA + H(+)</text>
        <dbReference type="Rhea" id="RHEA:18181"/>
        <dbReference type="ChEBI" id="CHEBI:15377"/>
        <dbReference type="ChEBI" id="CHEBI:15378"/>
        <dbReference type="ChEBI" id="CHEBI:15589"/>
        <dbReference type="ChEBI" id="CHEBI:36655"/>
        <dbReference type="ChEBI" id="CHEBI:57287"/>
        <dbReference type="ChEBI" id="CHEBI:57288"/>
        <dbReference type="EC" id="2.3.3.9"/>
    </reaction>
</comment>
<reference evidence="18 19" key="1">
    <citation type="submission" date="2017-08" db="EMBL/GenBank/DDBJ databases">
        <title>Infants hospitalized years apart are colonized by the same room-sourced microbial strains.</title>
        <authorList>
            <person name="Brooks B."/>
            <person name="Olm M.R."/>
            <person name="Firek B.A."/>
            <person name="Baker R."/>
            <person name="Thomas B.C."/>
            <person name="Morowitz M.J."/>
            <person name="Banfield J.F."/>
        </authorList>
    </citation>
    <scope>NUCLEOTIDE SEQUENCE [LARGE SCALE GENOMIC DNA]</scope>
    <source>
        <strain evidence="18">S2_018_000_R3_119</strain>
    </source>
</reference>
<feature type="binding site" evidence="10">
    <location>
        <position position="291"/>
    </location>
    <ligand>
        <name>acetyl-CoA</name>
        <dbReference type="ChEBI" id="CHEBI:57288"/>
    </ligand>
</feature>
<dbReference type="GO" id="GO:0006097">
    <property type="term" value="P:glyoxylate cycle"/>
    <property type="evidence" value="ECO:0007669"/>
    <property type="project" value="UniProtKB-UniRule"/>
</dbReference>
<dbReference type="InterPro" id="IPR048355">
    <property type="entry name" value="MS_C"/>
</dbReference>
<organism evidence="18 19">
    <name type="scientific">Sphingomonas taxi</name>
    <dbReference type="NCBI Taxonomy" id="1549858"/>
    <lineage>
        <taxon>Bacteria</taxon>
        <taxon>Pseudomonadati</taxon>
        <taxon>Pseudomonadota</taxon>
        <taxon>Alphaproteobacteria</taxon>
        <taxon>Sphingomonadales</taxon>
        <taxon>Sphingomonadaceae</taxon>
        <taxon>Sphingomonas</taxon>
    </lineage>
</organism>
<feature type="active site" description="Proton donor" evidence="10 12">
    <location>
        <position position="609"/>
    </location>
</feature>
<evidence type="ECO:0000256" key="10">
    <source>
        <dbReference type="HAMAP-Rule" id="MF_00641"/>
    </source>
</evidence>
<evidence type="ECO:0000259" key="17">
    <source>
        <dbReference type="Pfam" id="PF20659"/>
    </source>
</evidence>
<evidence type="ECO:0000256" key="4">
    <source>
        <dbReference type="ARBA" id="ARBA00022532"/>
    </source>
</evidence>
<comment type="pathway">
    <text evidence="10 13">Carbohydrate metabolism; glyoxylate cycle; (S)-malate from isocitrate: step 2/2.</text>
</comment>
<dbReference type="NCBIfam" id="NF002825">
    <property type="entry name" value="PRK02999.1"/>
    <property type="match status" value="1"/>
</dbReference>
<keyword evidence="2 10" id="KW-0329">Glyoxylate bypass</keyword>
<evidence type="ECO:0000256" key="9">
    <source>
        <dbReference type="ARBA" id="ARBA00047918"/>
    </source>
</evidence>
<dbReference type="InterPro" id="IPR048356">
    <property type="entry name" value="MS_N"/>
</dbReference>
<evidence type="ECO:0000256" key="7">
    <source>
        <dbReference type="ARBA" id="ARBA00022842"/>
    </source>
</evidence>
<feature type="active site" description="Proton acceptor" evidence="10 12">
    <location>
        <position position="318"/>
    </location>
</feature>
<keyword evidence="7 10" id="KW-0460">Magnesium</keyword>
<dbReference type="EMBL" id="QFMX01000003">
    <property type="protein sequence ID" value="PZO75982.1"/>
    <property type="molecule type" value="Genomic_DNA"/>
</dbReference>
<dbReference type="InterPro" id="IPR011076">
    <property type="entry name" value="Malate_synth_sf"/>
</dbReference>
<dbReference type="EC" id="2.3.3.9" evidence="10 11"/>
<comment type="caution">
    <text evidence="10">Lacks conserved residue(s) required for the propagation of feature annotation.</text>
</comment>
<gene>
    <name evidence="10" type="primary">glcB</name>
    <name evidence="18" type="ORF">DI640_03175</name>
</gene>
<feature type="binding site" evidence="10">
    <location>
        <position position="119"/>
    </location>
    <ligand>
        <name>acetyl-CoA</name>
        <dbReference type="ChEBI" id="CHEBI:57288"/>
    </ligand>
</feature>
<dbReference type="GO" id="GO:0005829">
    <property type="term" value="C:cytosol"/>
    <property type="evidence" value="ECO:0007669"/>
    <property type="project" value="TreeGrafter"/>
</dbReference>
<name>A0A2W4Z696_9SPHN</name>
<feature type="binding site" evidence="10">
    <location>
        <position position="410"/>
    </location>
    <ligand>
        <name>Mg(2+)</name>
        <dbReference type="ChEBI" id="CHEBI:18420"/>
    </ligand>
</feature>
<dbReference type="GO" id="GO:0006099">
    <property type="term" value="P:tricarboxylic acid cycle"/>
    <property type="evidence" value="ECO:0007669"/>
    <property type="project" value="UniProtKB-KW"/>
</dbReference>
<dbReference type="UniPathway" id="UPA00703">
    <property type="reaction ID" value="UER00720"/>
</dbReference>